<reference evidence="9" key="1">
    <citation type="submission" date="2018-07" db="EMBL/GenBank/DDBJ databases">
        <authorList>
            <person name="Quirk P.G."/>
            <person name="Krulwich T.A."/>
        </authorList>
    </citation>
    <scope>NUCLEOTIDE SEQUENCE</scope>
</reference>
<feature type="compositionally biased region" description="Basic and acidic residues" evidence="7">
    <location>
        <begin position="120"/>
        <end position="129"/>
    </location>
</feature>
<dbReference type="GO" id="GO:0005789">
    <property type="term" value="C:endoplasmic reticulum membrane"/>
    <property type="evidence" value="ECO:0007669"/>
    <property type="project" value="UniProtKB-SubCell"/>
</dbReference>
<evidence type="ECO:0000313" key="9">
    <source>
        <dbReference type="EMBL" id="SSX21819.1"/>
    </source>
</evidence>
<dbReference type="AlphaFoldDB" id="A0A336LYM4"/>
<feature type="transmembrane region" description="Helical" evidence="6">
    <location>
        <begin position="380"/>
        <end position="409"/>
    </location>
</feature>
<feature type="region of interest" description="Disordered" evidence="7">
    <location>
        <begin position="1"/>
        <end position="38"/>
    </location>
</feature>
<keyword evidence="2 6" id="KW-0812">Transmembrane</keyword>
<dbReference type="GO" id="GO:0030424">
    <property type="term" value="C:axon"/>
    <property type="evidence" value="ECO:0007669"/>
    <property type="project" value="TreeGrafter"/>
</dbReference>
<comment type="subcellular location">
    <subcellularLocation>
        <location evidence="1 6">Endoplasmic reticulum membrane</location>
        <topology evidence="1 6">Multi-pass membrane protein</topology>
    </subcellularLocation>
</comment>
<dbReference type="VEuPathDB" id="VectorBase:CSON005474"/>
<evidence type="ECO:0000256" key="4">
    <source>
        <dbReference type="ARBA" id="ARBA00022989"/>
    </source>
</evidence>
<evidence type="ECO:0000256" key="6">
    <source>
        <dbReference type="RuleBase" id="RU363132"/>
    </source>
</evidence>
<protein>
    <recommendedName>
        <fullName evidence="6">Reticulon-like protein</fullName>
    </recommendedName>
</protein>
<evidence type="ECO:0000256" key="5">
    <source>
        <dbReference type="ARBA" id="ARBA00023136"/>
    </source>
</evidence>
<dbReference type="Pfam" id="PF02453">
    <property type="entry name" value="Reticulon"/>
    <property type="match status" value="1"/>
</dbReference>
<feature type="region of interest" description="Disordered" evidence="7">
    <location>
        <begin position="197"/>
        <end position="221"/>
    </location>
</feature>
<dbReference type="FunFam" id="1.20.5.2480:FF:000001">
    <property type="entry name" value="Reticulon"/>
    <property type="match status" value="1"/>
</dbReference>
<gene>
    <name evidence="9" type="primary">CSON005474</name>
</gene>
<evidence type="ECO:0000256" key="7">
    <source>
        <dbReference type="SAM" id="MobiDB-lite"/>
    </source>
</evidence>
<feature type="transmembrane region" description="Helical" evidence="6">
    <location>
        <begin position="276"/>
        <end position="300"/>
    </location>
</feature>
<evidence type="ECO:0000259" key="8">
    <source>
        <dbReference type="PROSITE" id="PS50845"/>
    </source>
</evidence>
<dbReference type="PROSITE" id="PS50845">
    <property type="entry name" value="RETICULON"/>
    <property type="match status" value="1"/>
</dbReference>
<evidence type="ECO:0000256" key="1">
    <source>
        <dbReference type="ARBA" id="ARBA00004477"/>
    </source>
</evidence>
<evidence type="ECO:0000256" key="2">
    <source>
        <dbReference type="ARBA" id="ARBA00022692"/>
    </source>
</evidence>
<keyword evidence="4 6" id="KW-1133">Transmembrane helix</keyword>
<keyword evidence="5 6" id="KW-0472">Membrane</keyword>
<feature type="domain" description="Reticulon" evidence="8">
    <location>
        <begin position="262"/>
        <end position="456"/>
    </location>
</feature>
<evidence type="ECO:0000256" key="3">
    <source>
        <dbReference type="ARBA" id="ARBA00022824"/>
    </source>
</evidence>
<dbReference type="PANTHER" id="PTHR45799">
    <property type="entry name" value="RETICULON-LIKE PROTEIN"/>
    <property type="match status" value="1"/>
</dbReference>
<dbReference type="InterPro" id="IPR046964">
    <property type="entry name" value="RTN1-4"/>
</dbReference>
<name>A0A336LYM4_CULSO</name>
<dbReference type="PANTHER" id="PTHR45799:SF2">
    <property type="entry name" value="RETICULON-LIKE PROTEIN"/>
    <property type="match status" value="1"/>
</dbReference>
<proteinExistence type="predicted"/>
<organism evidence="9">
    <name type="scientific">Culicoides sonorensis</name>
    <name type="common">Biting midge</name>
    <dbReference type="NCBI Taxonomy" id="179676"/>
    <lineage>
        <taxon>Eukaryota</taxon>
        <taxon>Metazoa</taxon>
        <taxon>Ecdysozoa</taxon>
        <taxon>Arthropoda</taxon>
        <taxon>Hexapoda</taxon>
        <taxon>Insecta</taxon>
        <taxon>Pterygota</taxon>
        <taxon>Neoptera</taxon>
        <taxon>Endopterygota</taxon>
        <taxon>Diptera</taxon>
        <taxon>Nematocera</taxon>
        <taxon>Chironomoidea</taxon>
        <taxon>Ceratopogonidae</taxon>
        <taxon>Ceratopogoninae</taxon>
        <taxon>Culicoides</taxon>
        <taxon>Monoculicoides</taxon>
    </lineage>
</organism>
<dbReference type="EMBL" id="UFQT01000215">
    <property type="protein sequence ID" value="SSX21819.1"/>
    <property type="molecule type" value="Genomic_DNA"/>
</dbReference>
<accession>A0A336LYM4</accession>
<keyword evidence="3 6" id="KW-0256">Endoplasmic reticulum</keyword>
<feature type="compositionally biased region" description="Basic and acidic residues" evidence="7">
    <location>
        <begin position="1"/>
        <end position="10"/>
    </location>
</feature>
<sequence>MKTRKQETKKGMSYSSNETAPPNHDLFAFEDQPPELNKDLDFKKSDEIVGDFNNFEENFDMKPSPTHSGQKEADLLGDFLAHERQPMDRPKESPPAIPTFEAFDAQAEINTNFENNSVEIKPDTTKDSGDDFGQIQPDYLNPYAAASKLESNEKFISTDDLIGLSDNEGKAEKENAFEDCNKDEEEEEQVYPIPSIPEAKVEPPKPDPIKESPILPPVTEQPKTKIPEKTINKPDELLEAEKIFILCGLDAWFKPEALHPKVESLIYWRDVKKSGVVFGIGLSVLLALSFCSLISVFAYVSLFALAGTVAFRIYKNILQAIQKTSEGHPFKEYLETDVTLSQERVQQLSSVAVSHFNAAVTELRRLFLVEDLVDSIKFGVLLYCLTYVGALFNGMTLIILCMLTFIALFSLPKVYETNKTVIDAQFDVVRSKVTEITDKVKAAVPIGKKTETEKDK</sequence>
<feature type="compositionally biased region" description="Basic and acidic residues" evidence="7">
    <location>
        <begin position="199"/>
        <end position="210"/>
    </location>
</feature>
<dbReference type="InterPro" id="IPR003388">
    <property type="entry name" value="Reticulon"/>
</dbReference>
<dbReference type="Gene3D" id="1.20.5.2480">
    <property type="match status" value="1"/>
</dbReference>
<feature type="region of interest" description="Disordered" evidence="7">
    <location>
        <begin position="112"/>
        <end position="138"/>
    </location>
</feature>